<dbReference type="EMBL" id="MZGX01000018">
    <property type="protein sequence ID" value="OPX43364.1"/>
    <property type="molecule type" value="Genomic_DNA"/>
</dbReference>
<dbReference type="InterPro" id="IPR042099">
    <property type="entry name" value="ANL_N_sf"/>
</dbReference>
<dbReference type="Gene3D" id="3.40.50.12780">
    <property type="entry name" value="N-terminal domain of ligase-like"/>
    <property type="match status" value="1"/>
</dbReference>
<dbReference type="AlphaFoldDB" id="A0A1V4SHS4"/>
<dbReference type="InterPro" id="IPR000873">
    <property type="entry name" value="AMP-dep_synth/lig_dom"/>
</dbReference>
<dbReference type="GO" id="GO:0047475">
    <property type="term" value="F:phenylacetate-CoA ligase activity"/>
    <property type="evidence" value="ECO:0007669"/>
    <property type="project" value="UniProtKB-EC"/>
</dbReference>
<evidence type="ECO:0000313" key="3">
    <source>
        <dbReference type="Proteomes" id="UP000191554"/>
    </source>
</evidence>
<dbReference type="Proteomes" id="UP000191554">
    <property type="component" value="Unassembled WGS sequence"/>
</dbReference>
<keyword evidence="3" id="KW-1185">Reference proteome</keyword>
<reference evidence="2 3" key="1">
    <citation type="submission" date="2017-03" db="EMBL/GenBank/DDBJ databases">
        <title>Genome sequence of Clostridium hungatei DSM 14427.</title>
        <authorList>
            <person name="Poehlein A."/>
            <person name="Daniel R."/>
        </authorList>
    </citation>
    <scope>NUCLEOTIDE SEQUENCE [LARGE SCALE GENOMIC DNA]</scope>
    <source>
        <strain evidence="2 3">DSM 14427</strain>
    </source>
</reference>
<accession>A0A1V4SHS4</accession>
<name>A0A1V4SHS4_RUMHU</name>
<dbReference type="STRING" id="48256.CLHUN_27090"/>
<dbReference type="SUPFAM" id="SSF56801">
    <property type="entry name" value="Acetyl-CoA synthetase-like"/>
    <property type="match status" value="1"/>
</dbReference>
<dbReference type="Gene3D" id="3.30.300.30">
    <property type="match status" value="1"/>
</dbReference>
<keyword evidence="2" id="KW-0436">Ligase</keyword>
<protein>
    <submittedName>
        <fullName evidence="2">Phenylacetate-coenzyme A ligase</fullName>
        <ecNumber evidence="2">6.2.1.30</ecNumber>
    </submittedName>
</protein>
<dbReference type="PANTHER" id="PTHR43845:SF1">
    <property type="entry name" value="BLR5969 PROTEIN"/>
    <property type="match status" value="1"/>
</dbReference>
<dbReference type="OrthoDB" id="580775at2"/>
<dbReference type="InterPro" id="IPR045851">
    <property type="entry name" value="AMP-bd_C_sf"/>
</dbReference>
<gene>
    <name evidence="2" type="primary">paaK_3</name>
    <name evidence="2" type="ORF">CLHUN_27090</name>
</gene>
<organism evidence="2 3">
    <name type="scientific">Ruminiclostridium hungatei</name>
    <name type="common">Clostridium hungatei</name>
    <dbReference type="NCBI Taxonomy" id="48256"/>
    <lineage>
        <taxon>Bacteria</taxon>
        <taxon>Bacillati</taxon>
        <taxon>Bacillota</taxon>
        <taxon>Clostridia</taxon>
        <taxon>Eubacteriales</taxon>
        <taxon>Oscillospiraceae</taxon>
        <taxon>Ruminiclostridium</taxon>
    </lineage>
</organism>
<evidence type="ECO:0000313" key="2">
    <source>
        <dbReference type="EMBL" id="OPX43364.1"/>
    </source>
</evidence>
<feature type="domain" description="AMP-dependent synthetase/ligase" evidence="1">
    <location>
        <begin position="100"/>
        <end position="306"/>
    </location>
</feature>
<dbReference type="RefSeq" id="WP_080065165.1">
    <property type="nucleotide sequence ID" value="NZ_MZGX01000018.1"/>
</dbReference>
<proteinExistence type="predicted"/>
<dbReference type="EC" id="6.2.1.30" evidence="2"/>
<evidence type="ECO:0000259" key="1">
    <source>
        <dbReference type="Pfam" id="PF00501"/>
    </source>
</evidence>
<dbReference type="PANTHER" id="PTHR43845">
    <property type="entry name" value="BLR5969 PROTEIN"/>
    <property type="match status" value="1"/>
</dbReference>
<sequence length="476" mass="54038">MHIINQENQDFLNGYKKVVESFFDGSLTGKELEAYQNQKLNEILRYVHANSKYYNKALEQYSHKFGSYTLDTMKELPYTTKDTLREADIDILSQPIHKNAYYYETTGTTGKATPCPRSMIDVMSSNITISLMYKQVFESVFGDEKPVVGVYGPTEVHSFGDTLGNVCHNLDLCTVKAWPYSPIIGFDKALELIKKLNIQVIMCTPGLTMTLLKAAKVRGYDINKDFNIKMFMLTGEMCTEPMIRNIEKLWGAKVFNFLYGSQEALVMATCNKNNKMNIFPHNYIYEVINYETDEVTGHEGEGELAVTMLNPGGKPLIRYRTGDIVKIHRNPDSPIPSPEMEILGRVKDRILFNGLEYKAADIEKAIMTDVANCLGYQIIIDNPGGTDHVDVKIEMLDKEYENPGILQEINKRFNEVFKVGNSVSFSDELNPVVYTGSLVSWKAARIIDKRLKKAEHDEVERTSAKEIISKEVIKAK</sequence>
<comment type="caution">
    <text evidence="2">The sequence shown here is derived from an EMBL/GenBank/DDBJ whole genome shotgun (WGS) entry which is preliminary data.</text>
</comment>
<dbReference type="Pfam" id="PF00501">
    <property type="entry name" value="AMP-binding"/>
    <property type="match status" value="1"/>
</dbReference>